<keyword evidence="2" id="KW-1185">Reference proteome</keyword>
<evidence type="ECO:0000313" key="1">
    <source>
        <dbReference type="EMBL" id="KAF2398444.1"/>
    </source>
</evidence>
<dbReference type="EMBL" id="ML996700">
    <property type="protein sequence ID" value="KAF2398444.1"/>
    <property type="molecule type" value="Genomic_DNA"/>
</dbReference>
<dbReference type="Proteomes" id="UP000799640">
    <property type="component" value="Unassembled WGS sequence"/>
</dbReference>
<reference evidence="1" key="1">
    <citation type="journal article" date="2020" name="Stud. Mycol.">
        <title>101 Dothideomycetes genomes: a test case for predicting lifestyles and emergence of pathogens.</title>
        <authorList>
            <person name="Haridas S."/>
            <person name="Albert R."/>
            <person name="Binder M."/>
            <person name="Bloem J."/>
            <person name="Labutti K."/>
            <person name="Salamov A."/>
            <person name="Andreopoulos B."/>
            <person name="Baker S."/>
            <person name="Barry K."/>
            <person name="Bills G."/>
            <person name="Bluhm B."/>
            <person name="Cannon C."/>
            <person name="Castanera R."/>
            <person name="Culley D."/>
            <person name="Daum C."/>
            <person name="Ezra D."/>
            <person name="Gonzalez J."/>
            <person name="Henrissat B."/>
            <person name="Kuo A."/>
            <person name="Liang C."/>
            <person name="Lipzen A."/>
            <person name="Lutzoni F."/>
            <person name="Magnuson J."/>
            <person name="Mondo S."/>
            <person name="Nolan M."/>
            <person name="Ohm R."/>
            <person name="Pangilinan J."/>
            <person name="Park H.-J."/>
            <person name="Ramirez L."/>
            <person name="Alfaro M."/>
            <person name="Sun H."/>
            <person name="Tritt A."/>
            <person name="Yoshinaga Y."/>
            <person name="Zwiers L.-H."/>
            <person name="Turgeon B."/>
            <person name="Goodwin S."/>
            <person name="Spatafora J."/>
            <person name="Crous P."/>
            <person name="Grigoriev I."/>
        </authorList>
    </citation>
    <scope>NUCLEOTIDE SEQUENCE</scope>
    <source>
        <strain evidence="1">CBS 262.69</strain>
    </source>
</reference>
<organism evidence="1 2">
    <name type="scientific">Trichodelitschia bisporula</name>
    <dbReference type="NCBI Taxonomy" id="703511"/>
    <lineage>
        <taxon>Eukaryota</taxon>
        <taxon>Fungi</taxon>
        <taxon>Dikarya</taxon>
        <taxon>Ascomycota</taxon>
        <taxon>Pezizomycotina</taxon>
        <taxon>Dothideomycetes</taxon>
        <taxon>Dothideomycetes incertae sedis</taxon>
        <taxon>Phaeotrichales</taxon>
        <taxon>Phaeotrichaceae</taxon>
        <taxon>Trichodelitschia</taxon>
    </lineage>
</organism>
<gene>
    <name evidence="1" type="ORF">EJ06DRAFT_108798</name>
</gene>
<name>A0A6G1HR99_9PEZI</name>
<sequence>MGSVDGNRGRVPRRPFISSWLTGNGQNYHRTLILNRLGDVSGLVLTLSSCRISPNRDVTFSTPWLSGAGGLGGSLPTRWWEAPPTHSPCRGSRWESHSLLYVVASLEQAAALSGVNTREVFLAALAHS</sequence>
<proteinExistence type="predicted"/>
<dbReference type="AlphaFoldDB" id="A0A6G1HR99"/>
<evidence type="ECO:0000313" key="2">
    <source>
        <dbReference type="Proteomes" id="UP000799640"/>
    </source>
</evidence>
<accession>A0A6G1HR99</accession>
<protein>
    <submittedName>
        <fullName evidence="1">Uncharacterized protein</fullName>
    </submittedName>
</protein>